<dbReference type="STRING" id="1802555.A2755_01285"/>
<dbReference type="PRINTS" id="PR00046">
    <property type="entry name" value="SIGMA70FCT"/>
</dbReference>
<name>A0A1F8DV54_9BACT</name>
<evidence type="ECO:0000256" key="1">
    <source>
        <dbReference type="ARBA" id="ARBA00023163"/>
    </source>
</evidence>
<evidence type="ECO:0000259" key="2">
    <source>
        <dbReference type="PROSITE" id="PS51913"/>
    </source>
</evidence>
<dbReference type="PANTHER" id="PTHR30603:SF47">
    <property type="entry name" value="RNA POLYMERASE SIGMA FACTOR SIGD, CHLOROPLASTIC"/>
    <property type="match status" value="1"/>
</dbReference>
<feature type="domain" description="HTH HARE-type" evidence="2">
    <location>
        <begin position="216"/>
        <end position="280"/>
    </location>
</feature>
<comment type="caution">
    <text evidence="3">The sequence shown here is derived from an EMBL/GenBank/DDBJ whole genome shotgun (WGS) entry which is preliminary data.</text>
</comment>
<gene>
    <name evidence="3" type="ORF">A2755_01285</name>
</gene>
<accession>A0A1F8DV54</accession>
<protein>
    <recommendedName>
        <fullName evidence="2">HTH HARE-type domain-containing protein</fullName>
    </recommendedName>
</protein>
<dbReference type="InterPro" id="IPR036388">
    <property type="entry name" value="WH-like_DNA-bd_sf"/>
</dbReference>
<dbReference type="EMBL" id="MGIP01000002">
    <property type="protein sequence ID" value="OGM92382.1"/>
    <property type="molecule type" value="Genomic_DNA"/>
</dbReference>
<dbReference type="PROSITE" id="PS51913">
    <property type="entry name" value="HTH_HARE"/>
    <property type="match status" value="1"/>
</dbReference>
<dbReference type="GO" id="GO:0003700">
    <property type="term" value="F:DNA-binding transcription factor activity"/>
    <property type="evidence" value="ECO:0007669"/>
    <property type="project" value="InterPro"/>
</dbReference>
<dbReference type="InterPro" id="IPR007759">
    <property type="entry name" value="Asxl_HARE-HTH"/>
</dbReference>
<keyword evidence="1" id="KW-0804">Transcription</keyword>
<dbReference type="InterPro" id="IPR000943">
    <property type="entry name" value="RNA_pol_sigma70"/>
</dbReference>
<dbReference type="Pfam" id="PF05066">
    <property type="entry name" value="HARE-HTH"/>
    <property type="match status" value="1"/>
</dbReference>
<dbReference type="InterPro" id="IPR038087">
    <property type="entry name" value="RNAP_delta_N_dom_sf"/>
</dbReference>
<dbReference type="Gene3D" id="1.10.10.1250">
    <property type="entry name" value="RNA polymerase, subunit delta, N-terminal domain"/>
    <property type="match status" value="1"/>
</dbReference>
<dbReference type="AlphaFoldDB" id="A0A1F8DV54"/>
<evidence type="ECO:0000313" key="4">
    <source>
        <dbReference type="Proteomes" id="UP000177029"/>
    </source>
</evidence>
<sequence>MALHDTLQALVATLPKRQRDIISQRFGMGGSKPKTLQALGTKYGITRERVRQIEAAGLRLLEKEAEGNDRLVSYMKKAIDHLESLGGARREDLLVEDLKMVFRDSSISDSDSTLLFSIFGKPKHFTETNDFFPFWYLEEPNVKELKTFVSKLAQYLRTKKEQLIEKNKFDELFAAAAHQHRVKDFIALNYALISKKFSVNAFGDFGLSEWPEIAPKTVRDKAYLLLKKVRRPMHFREIAVEINKVRFDHKRAHPQTVHNELIKDTNFVLVGRGLYSLKEFGIEPGTTREVLHRILKKKGPLPLEKIVQLVGEQRVLKYNTIFFNLQNKRYFKKTGGGHYKVA</sequence>
<proteinExistence type="predicted"/>
<dbReference type="GO" id="GO:0006352">
    <property type="term" value="P:DNA-templated transcription initiation"/>
    <property type="evidence" value="ECO:0007669"/>
    <property type="project" value="InterPro"/>
</dbReference>
<dbReference type="Pfam" id="PF04545">
    <property type="entry name" value="Sigma70_r4"/>
    <property type="match status" value="1"/>
</dbReference>
<dbReference type="InterPro" id="IPR050239">
    <property type="entry name" value="Sigma-70_RNA_pol_init_factors"/>
</dbReference>
<dbReference type="Proteomes" id="UP000177029">
    <property type="component" value="Unassembled WGS sequence"/>
</dbReference>
<evidence type="ECO:0000313" key="3">
    <source>
        <dbReference type="EMBL" id="OGM92382.1"/>
    </source>
</evidence>
<dbReference type="InterPro" id="IPR013324">
    <property type="entry name" value="RNA_pol_sigma_r3/r4-like"/>
</dbReference>
<dbReference type="Gene3D" id="1.10.10.10">
    <property type="entry name" value="Winged helix-like DNA-binding domain superfamily/Winged helix DNA-binding domain"/>
    <property type="match status" value="1"/>
</dbReference>
<dbReference type="SUPFAM" id="SSF88659">
    <property type="entry name" value="Sigma3 and sigma4 domains of RNA polymerase sigma factors"/>
    <property type="match status" value="1"/>
</dbReference>
<organism evidence="3 4">
    <name type="scientific">Candidatus Wolfebacteria bacterium RIFCSPHIGHO2_01_FULL_48_22</name>
    <dbReference type="NCBI Taxonomy" id="1802555"/>
    <lineage>
        <taxon>Bacteria</taxon>
        <taxon>Candidatus Wolfeibacteriota</taxon>
    </lineage>
</organism>
<reference evidence="3 4" key="1">
    <citation type="journal article" date="2016" name="Nat. Commun.">
        <title>Thousands of microbial genomes shed light on interconnected biogeochemical processes in an aquifer system.</title>
        <authorList>
            <person name="Anantharaman K."/>
            <person name="Brown C.T."/>
            <person name="Hug L.A."/>
            <person name="Sharon I."/>
            <person name="Castelle C.J."/>
            <person name="Probst A.J."/>
            <person name="Thomas B.C."/>
            <person name="Singh A."/>
            <person name="Wilkins M.J."/>
            <person name="Karaoz U."/>
            <person name="Brodie E.L."/>
            <person name="Williams K.H."/>
            <person name="Hubbard S.S."/>
            <person name="Banfield J.F."/>
        </authorList>
    </citation>
    <scope>NUCLEOTIDE SEQUENCE [LARGE SCALE GENOMIC DNA]</scope>
</reference>
<dbReference type="PANTHER" id="PTHR30603">
    <property type="entry name" value="RNA POLYMERASE SIGMA FACTOR RPO"/>
    <property type="match status" value="1"/>
</dbReference>
<dbReference type="InterPro" id="IPR007630">
    <property type="entry name" value="RNA_pol_sigma70_r4"/>
</dbReference>